<name>A0A8H4EV73_GIGMA</name>
<feature type="compositionally biased region" description="Basic and acidic residues" evidence="1">
    <location>
        <begin position="38"/>
        <end position="49"/>
    </location>
</feature>
<evidence type="ECO:0000313" key="2">
    <source>
        <dbReference type="EMBL" id="KAF0557930.1"/>
    </source>
</evidence>
<keyword evidence="3" id="KW-1185">Reference proteome</keyword>
<dbReference type="AlphaFoldDB" id="A0A8H4EV73"/>
<organism evidence="2 3">
    <name type="scientific">Gigaspora margarita</name>
    <dbReference type="NCBI Taxonomy" id="4874"/>
    <lineage>
        <taxon>Eukaryota</taxon>
        <taxon>Fungi</taxon>
        <taxon>Fungi incertae sedis</taxon>
        <taxon>Mucoromycota</taxon>
        <taxon>Glomeromycotina</taxon>
        <taxon>Glomeromycetes</taxon>
        <taxon>Diversisporales</taxon>
        <taxon>Gigasporaceae</taxon>
        <taxon>Gigaspora</taxon>
    </lineage>
</organism>
<accession>A0A8H4EV73</accession>
<reference evidence="2 3" key="1">
    <citation type="journal article" date="2019" name="Environ. Microbiol.">
        <title>At the nexus of three kingdoms: the genome of the mycorrhizal fungus Gigaspora margarita provides insights into plant, endobacterial and fungal interactions.</title>
        <authorList>
            <person name="Venice F."/>
            <person name="Ghignone S."/>
            <person name="Salvioli di Fossalunga A."/>
            <person name="Amselem J."/>
            <person name="Novero M."/>
            <person name="Xianan X."/>
            <person name="Sedzielewska Toro K."/>
            <person name="Morin E."/>
            <person name="Lipzen A."/>
            <person name="Grigoriev I.V."/>
            <person name="Henrissat B."/>
            <person name="Martin F.M."/>
            <person name="Bonfante P."/>
        </authorList>
    </citation>
    <scope>NUCLEOTIDE SEQUENCE [LARGE SCALE GENOMIC DNA]</scope>
    <source>
        <strain evidence="2 3">BEG34</strain>
    </source>
</reference>
<dbReference type="EMBL" id="WTPW01000025">
    <property type="protein sequence ID" value="KAF0557930.1"/>
    <property type="molecule type" value="Genomic_DNA"/>
</dbReference>
<proteinExistence type="predicted"/>
<evidence type="ECO:0000313" key="3">
    <source>
        <dbReference type="Proteomes" id="UP000439903"/>
    </source>
</evidence>
<sequence length="167" mass="19815">MEARREKESGVKKNEKDNKPNENDNKEYNDDEMIVGEEDSKKEKDITKPTEKKDLNNACESWIKKVEEFQRGEETSCVDNCNWNKIQVRRKKVVECCLNHAEDGFATRQFDPGRPYNQNRVSLEHACKSWKKKINRFLRRSKIEQKYLKMNIGQKKFPVVYIIKIGI</sequence>
<comment type="caution">
    <text evidence="2">The sequence shown here is derived from an EMBL/GenBank/DDBJ whole genome shotgun (WGS) entry which is preliminary data.</text>
</comment>
<dbReference type="Proteomes" id="UP000439903">
    <property type="component" value="Unassembled WGS sequence"/>
</dbReference>
<feature type="region of interest" description="Disordered" evidence="1">
    <location>
        <begin position="1"/>
        <end position="49"/>
    </location>
</feature>
<evidence type="ECO:0000256" key="1">
    <source>
        <dbReference type="SAM" id="MobiDB-lite"/>
    </source>
</evidence>
<gene>
    <name evidence="2" type="ORF">F8M41_011741</name>
</gene>
<protein>
    <submittedName>
        <fullName evidence="2">Uncharacterized protein</fullName>
    </submittedName>
</protein>
<feature type="compositionally biased region" description="Basic and acidic residues" evidence="1">
    <location>
        <begin position="1"/>
        <end position="28"/>
    </location>
</feature>